<organism evidence="2 3">
    <name type="scientific">Microlunatus kandeliicorticis</name>
    <dbReference type="NCBI Taxonomy" id="1759536"/>
    <lineage>
        <taxon>Bacteria</taxon>
        <taxon>Bacillati</taxon>
        <taxon>Actinomycetota</taxon>
        <taxon>Actinomycetes</taxon>
        <taxon>Propionibacteriales</taxon>
        <taxon>Propionibacteriaceae</taxon>
        <taxon>Microlunatus</taxon>
    </lineage>
</organism>
<reference evidence="2 3" key="1">
    <citation type="submission" date="2020-07" db="EMBL/GenBank/DDBJ databases">
        <title>Sequencing the genomes of 1000 actinobacteria strains.</title>
        <authorList>
            <person name="Klenk H.-P."/>
        </authorList>
    </citation>
    <scope>NUCLEOTIDE SEQUENCE [LARGE SCALE GENOMIC DNA]</scope>
    <source>
        <strain evidence="2 3">DSM 100723</strain>
    </source>
</reference>
<feature type="transmembrane region" description="Helical" evidence="1">
    <location>
        <begin position="34"/>
        <end position="53"/>
    </location>
</feature>
<keyword evidence="1" id="KW-0812">Transmembrane</keyword>
<keyword evidence="1" id="KW-1133">Transmembrane helix</keyword>
<evidence type="ECO:0000313" key="3">
    <source>
        <dbReference type="Proteomes" id="UP000523079"/>
    </source>
</evidence>
<evidence type="ECO:0000313" key="2">
    <source>
        <dbReference type="EMBL" id="MBA8794289.1"/>
    </source>
</evidence>
<comment type="caution">
    <text evidence="2">The sequence shown here is derived from an EMBL/GenBank/DDBJ whole genome shotgun (WGS) entry which is preliminary data.</text>
</comment>
<protein>
    <submittedName>
        <fullName evidence="2">Multisubunit Na+/H+ antiporter MnhG subunit</fullName>
    </submittedName>
</protein>
<name>A0A7W3IS70_9ACTN</name>
<proteinExistence type="predicted"/>
<feature type="transmembrane region" description="Helical" evidence="1">
    <location>
        <begin position="59"/>
        <end position="79"/>
    </location>
</feature>
<keyword evidence="3" id="KW-1185">Reference proteome</keyword>
<gene>
    <name evidence="2" type="ORF">FHX74_001908</name>
</gene>
<feature type="transmembrane region" description="Helical" evidence="1">
    <location>
        <begin position="134"/>
        <end position="151"/>
    </location>
</feature>
<dbReference type="AlphaFoldDB" id="A0A7W3IS70"/>
<evidence type="ECO:0000256" key="1">
    <source>
        <dbReference type="SAM" id="Phobius"/>
    </source>
</evidence>
<dbReference type="EMBL" id="JACGWT010000003">
    <property type="protein sequence ID" value="MBA8794289.1"/>
    <property type="molecule type" value="Genomic_DNA"/>
</dbReference>
<feature type="transmembrane region" description="Helical" evidence="1">
    <location>
        <begin position="100"/>
        <end position="122"/>
    </location>
</feature>
<sequence>MNMDTLETIGIAVLVIAFITVRQSVWQTVNLTRLLRMPVIFGLIGVVSLVTGARALSHLHVGAVDVLIIGTELALGLLAGWLMGRFTQIRRFGDQLKSRLGAAGIGVWLGFLVVRIGLAVVAHVVDAGLAEQTGTILIVVAVIKTVQALMIRERIDRHQAAERQREYAAVGF</sequence>
<feature type="transmembrane region" description="Helical" evidence="1">
    <location>
        <begin position="6"/>
        <end position="22"/>
    </location>
</feature>
<keyword evidence="1" id="KW-0472">Membrane</keyword>
<dbReference type="Proteomes" id="UP000523079">
    <property type="component" value="Unassembled WGS sequence"/>
</dbReference>
<dbReference type="RefSeq" id="WP_182559899.1">
    <property type="nucleotide sequence ID" value="NZ_JACGWT010000003.1"/>
</dbReference>
<accession>A0A7W3IS70</accession>